<dbReference type="SMART" id="SM00360">
    <property type="entry name" value="RRM"/>
    <property type="match status" value="1"/>
</dbReference>
<evidence type="ECO:0000256" key="1">
    <source>
        <dbReference type="ARBA" id="ARBA00022723"/>
    </source>
</evidence>
<keyword evidence="3" id="KW-0862">Zinc</keyword>
<comment type="caution">
    <text evidence="9">The sequence shown here is derived from an EMBL/GenBank/DDBJ whole genome shotgun (WGS) entry which is preliminary data.</text>
</comment>
<feature type="region of interest" description="Disordered" evidence="6">
    <location>
        <begin position="298"/>
        <end position="319"/>
    </location>
</feature>
<dbReference type="InterPro" id="IPR000504">
    <property type="entry name" value="RRM_dom"/>
</dbReference>
<dbReference type="PROSITE" id="PS50865">
    <property type="entry name" value="ZF_MYND_2"/>
    <property type="match status" value="1"/>
</dbReference>
<evidence type="ECO:0000313" key="9">
    <source>
        <dbReference type="EMBL" id="PSC72017.1"/>
    </source>
</evidence>
<dbReference type="InterPro" id="IPR012677">
    <property type="entry name" value="Nucleotide-bd_a/b_plait_sf"/>
</dbReference>
<feature type="compositionally biased region" description="Low complexity" evidence="6">
    <location>
        <begin position="298"/>
        <end position="308"/>
    </location>
</feature>
<proteinExistence type="predicted"/>
<feature type="domain" description="MYND-type" evidence="8">
    <location>
        <begin position="197"/>
        <end position="239"/>
    </location>
</feature>
<dbReference type="Gene3D" id="6.10.140.2220">
    <property type="match status" value="1"/>
</dbReference>
<dbReference type="OrthoDB" id="58802at2759"/>
<evidence type="ECO:0000256" key="4">
    <source>
        <dbReference type="PROSITE-ProRule" id="PRU00134"/>
    </source>
</evidence>
<feature type="region of interest" description="Disordered" evidence="6">
    <location>
        <begin position="341"/>
        <end position="380"/>
    </location>
</feature>
<evidence type="ECO:0000313" key="10">
    <source>
        <dbReference type="Proteomes" id="UP000239649"/>
    </source>
</evidence>
<dbReference type="GO" id="GO:0008270">
    <property type="term" value="F:zinc ion binding"/>
    <property type="evidence" value="ECO:0007669"/>
    <property type="project" value="UniProtKB-KW"/>
</dbReference>
<keyword evidence="2 4" id="KW-0863">Zinc-finger</keyword>
<feature type="compositionally biased region" description="Basic and acidic residues" evidence="6">
    <location>
        <begin position="357"/>
        <end position="369"/>
    </location>
</feature>
<protein>
    <recommendedName>
        <fullName evidence="11">MYND-type domain-containing protein</fullName>
    </recommendedName>
</protein>
<dbReference type="SUPFAM" id="SSF54928">
    <property type="entry name" value="RNA-binding domain, RBD"/>
    <property type="match status" value="1"/>
</dbReference>
<feature type="region of interest" description="Disordered" evidence="6">
    <location>
        <begin position="393"/>
        <end position="421"/>
    </location>
</feature>
<dbReference type="PROSITE" id="PS01360">
    <property type="entry name" value="ZF_MYND_1"/>
    <property type="match status" value="1"/>
</dbReference>
<dbReference type="PROSITE" id="PS50102">
    <property type="entry name" value="RRM"/>
    <property type="match status" value="1"/>
</dbReference>
<evidence type="ECO:0000259" key="8">
    <source>
        <dbReference type="PROSITE" id="PS50865"/>
    </source>
</evidence>
<keyword evidence="1" id="KW-0479">Metal-binding</keyword>
<sequence length="454" mass="43798">MDDFPSSEIWIGNLLAYASERDVREALRPYGVVHFCHVGHHPNPSMPMAYAKVTMGSVAEASRVLASLNGVAVPSISGSHGLVVRYGRVSAGGAAPGSPKCAAGSPRGSAAAQWADEAAANLPWPIPLYGVLSSAASTPRAAANGGGGASSASGMPAAAAGVGSGGSSGGAGCAASSASGTPATPKPLPVKPAVQRCASCGTPESVELVLRRCSACKCVAYCCTLCQHRDWEQRHAGECATLRALSATLAAQPGLAGTMRAALEQPGSALGLGVRTLVQARVEAVEVAAAGLAKEAPAQSAAQQEEPAAAPPAAGPAAAAAPSGAAAAAAAVEAPGEAAAAAAARTPVEEAQQEPAAAKREAPAEEQHEAGAAVDEDEGQTAAAVAAAAVAAAAAAAHGQAPERPAPAAQEAKPAATAADACTAAADLEVQDVAAAAAAAAVAAATGAATAAEQ</sequence>
<dbReference type="STRING" id="554055.A0A2P6VD59"/>
<reference evidence="9 10" key="1">
    <citation type="journal article" date="2018" name="Plant J.">
        <title>Genome sequences of Chlorella sorokiniana UTEX 1602 and Micractinium conductrix SAG 241.80: implications to maltose excretion by a green alga.</title>
        <authorList>
            <person name="Arriola M.B."/>
            <person name="Velmurugan N."/>
            <person name="Zhang Y."/>
            <person name="Plunkett M.H."/>
            <person name="Hondzo H."/>
            <person name="Barney B.M."/>
        </authorList>
    </citation>
    <scope>NUCLEOTIDE SEQUENCE [LARGE SCALE GENOMIC DNA]</scope>
    <source>
        <strain evidence="9 10">SAG 241.80</strain>
    </source>
</reference>
<dbReference type="EMBL" id="LHPF02000012">
    <property type="protein sequence ID" value="PSC72017.1"/>
    <property type="molecule type" value="Genomic_DNA"/>
</dbReference>
<keyword evidence="5" id="KW-0694">RNA-binding</keyword>
<dbReference type="InterPro" id="IPR002893">
    <property type="entry name" value="Znf_MYND"/>
</dbReference>
<accession>A0A2P6VD59</accession>
<dbReference type="CDD" id="cd00590">
    <property type="entry name" value="RRM_SF"/>
    <property type="match status" value="1"/>
</dbReference>
<name>A0A2P6VD59_9CHLO</name>
<evidence type="ECO:0000259" key="7">
    <source>
        <dbReference type="PROSITE" id="PS50102"/>
    </source>
</evidence>
<dbReference type="InterPro" id="IPR035979">
    <property type="entry name" value="RBD_domain_sf"/>
</dbReference>
<evidence type="ECO:0000256" key="5">
    <source>
        <dbReference type="PROSITE-ProRule" id="PRU00176"/>
    </source>
</evidence>
<dbReference type="Pfam" id="PF01753">
    <property type="entry name" value="zf-MYND"/>
    <property type="match status" value="1"/>
</dbReference>
<evidence type="ECO:0000256" key="3">
    <source>
        <dbReference type="ARBA" id="ARBA00022833"/>
    </source>
</evidence>
<evidence type="ECO:0000256" key="6">
    <source>
        <dbReference type="SAM" id="MobiDB-lite"/>
    </source>
</evidence>
<evidence type="ECO:0000256" key="2">
    <source>
        <dbReference type="ARBA" id="ARBA00022771"/>
    </source>
</evidence>
<dbReference type="GO" id="GO:0003723">
    <property type="term" value="F:RNA binding"/>
    <property type="evidence" value="ECO:0007669"/>
    <property type="project" value="UniProtKB-UniRule"/>
</dbReference>
<gene>
    <name evidence="9" type="ORF">C2E20_4785</name>
</gene>
<organism evidence="9 10">
    <name type="scientific">Micractinium conductrix</name>
    <dbReference type="NCBI Taxonomy" id="554055"/>
    <lineage>
        <taxon>Eukaryota</taxon>
        <taxon>Viridiplantae</taxon>
        <taxon>Chlorophyta</taxon>
        <taxon>core chlorophytes</taxon>
        <taxon>Trebouxiophyceae</taxon>
        <taxon>Chlorellales</taxon>
        <taxon>Chlorellaceae</taxon>
        <taxon>Chlorella clade</taxon>
        <taxon>Micractinium</taxon>
    </lineage>
</organism>
<dbReference type="SUPFAM" id="SSF144232">
    <property type="entry name" value="HIT/MYND zinc finger-like"/>
    <property type="match status" value="1"/>
</dbReference>
<dbReference type="AlphaFoldDB" id="A0A2P6VD59"/>
<dbReference type="Gene3D" id="3.30.70.330">
    <property type="match status" value="1"/>
</dbReference>
<dbReference type="Proteomes" id="UP000239649">
    <property type="component" value="Unassembled WGS sequence"/>
</dbReference>
<evidence type="ECO:0008006" key="11">
    <source>
        <dbReference type="Google" id="ProtNLM"/>
    </source>
</evidence>
<feature type="domain" description="RRM" evidence="7">
    <location>
        <begin position="7"/>
        <end position="89"/>
    </location>
</feature>
<feature type="compositionally biased region" description="Low complexity" evidence="6">
    <location>
        <begin position="341"/>
        <end position="356"/>
    </location>
</feature>
<keyword evidence="10" id="KW-1185">Reference proteome</keyword>